<dbReference type="GO" id="GO:0006364">
    <property type="term" value="P:rRNA processing"/>
    <property type="evidence" value="ECO:0007669"/>
    <property type="project" value="UniProtKB-KW"/>
</dbReference>
<dbReference type="AlphaFoldDB" id="A0A0G2ZEP2"/>
<dbReference type="STRING" id="1330330.IX53_05175"/>
<keyword evidence="11" id="KW-1185">Reference proteome</keyword>
<keyword evidence="5 10" id="KW-0808">Transferase</keyword>
<sequence length="393" mass="44662">MLIVRLKKGLENKLLNGYPWVFKDEIEEIEGETYLGSEVNVFSSDFKFVGKGLYNPFSRRTIMFLTTKDEAIGDEFILSRLVNALSWRKRLFEEPYYRLFHGEGDGLPGFIADRYGDTVVVQFRNAIVELFKDRIVNHLIDIVSPATIYERSDFEMRVGEQIQRNVGLLYGNIPNGPLTIRENGISYLVDIVQSQKTGFFYDQRESRFFARRIVEELGLKKGLDLFTYTGGFALNMAIAGAQVIAVDKSGIDLEFGSKNATLNGLVNKVSFLQSDVFEYLKALEKREQFDIVVIDPPSLIKGKYEISKGIKFLKELVEGALDTIRSGGVIGLCSCAYNLTLSHLIEALRKASAGKGVYYRFLGVTYQSRDHPWVLQIPETLYLKCLWAVVEKR</sequence>
<dbReference type="GO" id="GO:0008168">
    <property type="term" value="F:methyltransferase activity"/>
    <property type="evidence" value="ECO:0007669"/>
    <property type="project" value="UniProtKB-KW"/>
</dbReference>
<evidence type="ECO:0000256" key="4">
    <source>
        <dbReference type="ARBA" id="ARBA00022603"/>
    </source>
</evidence>
<dbReference type="Gene3D" id="3.40.50.150">
    <property type="entry name" value="Vaccinia Virus protein VP39"/>
    <property type="match status" value="1"/>
</dbReference>
<dbReference type="PANTHER" id="PTHR42873:SF1">
    <property type="entry name" value="S-ADENOSYLMETHIONINE-DEPENDENT METHYLTRANSFERASE DOMAIN-CONTAINING PROTEIN"/>
    <property type="match status" value="1"/>
</dbReference>
<dbReference type="Pfam" id="PF17785">
    <property type="entry name" value="PUA_3"/>
    <property type="match status" value="1"/>
</dbReference>
<accession>A0A0G2ZEP2</accession>
<dbReference type="CDD" id="cd02440">
    <property type="entry name" value="AdoMet_MTases"/>
    <property type="match status" value="1"/>
</dbReference>
<keyword evidence="4 10" id="KW-0489">Methyltransferase</keyword>
<dbReference type="CDD" id="cd11572">
    <property type="entry name" value="RlmI_M_like"/>
    <property type="match status" value="1"/>
</dbReference>
<evidence type="ECO:0000313" key="11">
    <source>
        <dbReference type="Proteomes" id="UP000035159"/>
    </source>
</evidence>
<dbReference type="KEGG" id="kpf:IX53_05175"/>
<dbReference type="InterPro" id="IPR002478">
    <property type="entry name" value="PUA"/>
</dbReference>
<dbReference type="SMART" id="SM00359">
    <property type="entry name" value="PUA"/>
    <property type="match status" value="1"/>
</dbReference>
<dbReference type="PANTHER" id="PTHR42873">
    <property type="entry name" value="RIBOSOMAL RNA LARGE SUBUNIT METHYLTRANSFERASE"/>
    <property type="match status" value="1"/>
</dbReference>
<name>A0A0G2ZEP2_9BACT</name>
<comment type="subcellular location">
    <subcellularLocation>
        <location evidence="1">Cytoplasm</location>
    </subcellularLocation>
</comment>
<dbReference type="RefSeq" id="WP_047754442.1">
    <property type="nucleotide sequence ID" value="NZ_CAJUHA010000008.1"/>
</dbReference>
<dbReference type="PROSITE" id="PS50890">
    <property type="entry name" value="PUA"/>
    <property type="match status" value="1"/>
</dbReference>
<comment type="similarity">
    <text evidence="8">Belongs to the methyltransferase superfamily. RlmI family.</text>
</comment>
<dbReference type="Gene3D" id="2.30.130.10">
    <property type="entry name" value="PUA domain"/>
    <property type="match status" value="1"/>
</dbReference>
<evidence type="ECO:0000256" key="2">
    <source>
        <dbReference type="ARBA" id="ARBA00022490"/>
    </source>
</evidence>
<reference evidence="10 11" key="1">
    <citation type="submission" date="2015-04" db="EMBL/GenBank/DDBJ databases">
        <title>Complete Genome Sequence of Kosmotoga pacifica SLHLJ1.</title>
        <authorList>
            <person name="Jiang L.J."/>
            <person name="Shao Z.Z."/>
            <person name="Jebbar M."/>
        </authorList>
    </citation>
    <scope>NUCLEOTIDE SEQUENCE [LARGE SCALE GENOMIC DNA]</scope>
    <source>
        <strain evidence="10 11">SLHLJ1</strain>
    </source>
</reference>
<evidence type="ECO:0000313" key="10">
    <source>
        <dbReference type="EMBL" id="AKI97308.1"/>
    </source>
</evidence>
<evidence type="ECO:0000256" key="1">
    <source>
        <dbReference type="ARBA" id="ARBA00004496"/>
    </source>
</evidence>
<dbReference type="PATRIC" id="fig|1330330.3.peg.1038"/>
<keyword evidence="7" id="KW-0694">RNA-binding</keyword>
<dbReference type="OrthoDB" id="9805492at2"/>
<protein>
    <submittedName>
        <fullName evidence="10">Methyltransferase</fullName>
    </submittedName>
</protein>
<dbReference type="GO" id="GO:0005737">
    <property type="term" value="C:cytoplasm"/>
    <property type="evidence" value="ECO:0007669"/>
    <property type="project" value="UniProtKB-SubCell"/>
</dbReference>
<keyword evidence="3" id="KW-0698">rRNA processing</keyword>
<keyword evidence="2" id="KW-0963">Cytoplasm</keyword>
<organism evidence="10 11">
    <name type="scientific">Kosmotoga pacifica</name>
    <dbReference type="NCBI Taxonomy" id="1330330"/>
    <lineage>
        <taxon>Bacteria</taxon>
        <taxon>Thermotogati</taxon>
        <taxon>Thermotogota</taxon>
        <taxon>Thermotogae</taxon>
        <taxon>Kosmotogales</taxon>
        <taxon>Kosmotogaceae</taxon>
        <taxon>Kosmotoga</taxon>
    </lineage>
</organism>
<dbReference type="InterPro" id="IPR036974">
    <property type="entry name" value="PUA_sf"/>
</dbReference>
<dbReference type="Pfam" id="PF10672">
    <property type="entry name" value="Methyltrans_SAM"/>
    <property type="match status" value="1"/>
</dbReference>
<evidence type="ECO:0000256" key="7">
    <source>
        <dbReference type="ARBA" id="ARBA00022884"/>
    </source>
</evidence>
<dbReference type="Gene3D" id="3.30.750.80">
    <property type="entry name" value="RNA methyltransferase domain (HRMD) like"/>
    <property type="match status" value="1"/>
</dbReference>
<evidence type="ECO:0000256" key="3">
    <source>
        <dbReference type="ARBA" id="ARBA00022552"/>
    </source>
</evidence>
<dbReference type="EMBL" id="CP011232">
    <property type="protein sequence ID" value="AKI97308.1"/>
    <property type="molecule type" value="Genomic_DNA"/>
</dbReference>
<dbReference type="GO" id="GO:0003723">
    <property type="term" value="F:RNA binding"/>
    <property type="evidence" value="ECO:0007669"/>
    <property type="project" value="UniProtKB-KW"/>
</dbReference>
<feature type="domain" description="PUA" evidence="9">
    <location>
        <begin position="2"/>
        <end position="86"/>
    </location>
</feature>
<dbReference type="SUPFAM" id="SSF53335">
    <property type="entry name" value="S-adenosyl-L-methionine-dependent methyltransferases"/>
    <property type="match status" value="1"/>
</dbReference>
<evidence type="ECO:0000256" key="8">
    <source>
        <dbReference type="ARBA" id="ARBA00038091"/>
    </source>
</evidence>
<evidence type="ECO:0000256" key="6">
    <source>
        <dbReference type="ARBA" id="ARBA00022691"/>
    </source>
</evidence>
<dbReference type="InterPro" id="IPR019614">
    <property type="entry name" value="SAM-dep_methyl-trfase"/>
</dbReference>
<gene>
    <name evidence="10" type="ORF">IX53_05175</name>
</gene>
<dbReference type="InterPro" id="IPR015947">
    <property type="entry name" value="PUA-like_sf"/>
</dbReference>
<dbReference type="SUPFAM" id="SSF88697">
    <property type="entry name" value="PUA domain-like"/>
    <property type="match status" value="1"/>
</dbReference>
<evidence type="ECO:0000259" key="9">
    <source>
        <dbReference type="SMART" id="SM00359"/>
    </source>
</evidence>
<proteinExistence type="inferred from homology"/>
<dbReference type="InterPro" id="IPR041532">
    <property type="entry name" value="RlmI-like_PUA"/>
</dbReference>
<dbReference type="InterPro" id="IPR029063">
    <property type="entry name" value="SAM-dependent_MTases_sf"/>
</dbReference>
<dbReference type="Proteomes" id="UP000035159">
    <property type="component" value="Chromosome"/>
</dbReference>
<evidence type="ECO:0000256" key="5">
    <source>
        <dbReference type="ARBA" id="ARBA00022679"/>
    </source>
</evidence>
<keyword evidence="6" id="KW-0949">S-adenosyl-L-methionine</keyword>
<dbReference type="GO" id="GO:0032259">
    <property type="term" value="P:methylation"/>
    <property type="evidence" value="ECO:0007669"/>
    <property type="project" value="UniProtKB-KW"/>
</dbReference>
<dbReference type="CDD" id="cd21153">
    <property type="entry name" value="PUA_RlmI"/>
    <property type="match status" value="1"/>
</dbReference>